<dbReference type="GO" id="GO:0016853">
    <property type="term" value="F:isomerase activity"/>
    <property type="evidence" value="ECO:0007669"/>
    <property type="project" value="UniProtKB-KW"/>
</dbReference>
<keyword evidence="1" id="KW-0413">Isomerase</keyword>
<accession>A0A2S3ZGN6</accession>
<dbReference type="SUPFAM" id="SSF55331">
    <property type="entry name" value="Tautomerase/MIF"/>
    <property type="match status" value="1"/>
</dbReference>
<dbReference type="AlphaFoldDB" id="A0A2S3ZGN6"/>
<dbReference type="InterPro" id="IPR004370">
    <property type="entry name" value="4-OT-like_dom"/>
</dbReference>
<proteinExistence type="predicted"/>
<reference evidence="3 4" key="1">
    <citation type="submission" date="2018-01" db="EMBL/GenBank/DDBJ databases">
        <title>Cryobacterium sp. nov., from glaciers in China.</title>
        <authorList>
            <person name="Liu Q."/>
            <person name="Xin Y.-H."/>
        </authorList>
    </citation>
    <scope>NUCLEOTIDE SEQUENCE [LARGE SCALE GENOMIC DNA]</scope>
    <source>
        <strain evidence="3 4">TMN-42</strain>
    </source>
</reference>
<sequence length="77" mass="8417">MPNITVQLLAGRDINQRRAFVQDVTNSAVLTLGARRDDVRIVFEEITPDIVANGGVFASEDESRAEVVSRFVPEASS</sequence>
<protein>
    <submittedName>
        <fullName evidence="3">4-oxalocrotonate tautomerase</fullName>
    </submittedName>
</protein>
<gene>
    <name evidence="3" type="ORF">C3B61_08355</name>
</gene>
<dbReference type="Proteomes" id="UP000237340">
    <property type="component" value="Unassembled WGS sequence"/>
</dbReference>
<dbReference type="Gene3D" id="3.30.429.10">
    <property type="entry name" value="Macrophage Migration Inhibitory Factor"/>
    <property type="match status" value="1"/>
</dbReference>
<evidence type="ECO:0000313" key="3">
    <source>
        <dbReference type="EMBL" id="POH66561.1"/>
    </source>
</evidence>
<dbReference type="Pfam" id="PF01361">
    <property type="entry name" value="Tautomerase"/>
    <property type="match status" value="1"/>
</dbReference>
<evidence type="ECO:0000259" key="2">
    <source>
        <dbReference type="Pfam" id="PF01361"/>
    </source>
</evidence>
<comment type="caution">
    <text evidence="3">The sequence shown here is derived from an EMBL/GenBank/DDBJ whole genome shotgun (WGS) entry which is preliminary data.</text>
</comment>
<feature type="domain" description="4-oxalocrotonate tautomerase-like" evidence="2">
    <location>
        <begin position="2"/>
        <end position="56"/>
    </location>
</feature>
<evidence type="ECO:0000313" key="4">
    <source>
        <dbReference type="Proteomes" id="UP000237340"/>
    </source>
</evidence>
<name>A0A2S3ZGN6_9MICO</name>
<dbReference type="RefSeq" id="WP_103460201.1">
    <property type="nucleotide sequence ID" value="NZ_PPXD01000009.1"/>
</dbReference>
<keyword evidence="4" id="KW-1185">Reference proteome</keyword>
<dbReference type="InterPro" id="IPR014347">
    <property type="entry name" value="Tautomerase/MIF_sf"/>
</dbReference>
<dbReference type="EMBL" id="PPXD01000009">
    <property type="protein sequence ID" value="POH66561.1"/>
    <property type="molecule type" value="Genomic_DNA"/>
</dbReference>
<organism evidence="3 4">
    <name type="scientific">Cryobacterium zongtaii</name>
    <dbReference type="NCBI Taxonomy" id="1259217"/>
    <lineage>
        <taxon>Bacteria</taxon>
        <taxon>Bacillati</taxon>
        <taxon>Actinomycetota</taxon>
        <taxon>Actinomycetes</taxon>
        <taxon>Micrococcales</taxon>
        <taxon>Microbacteriaceae</taxon>
        <taxon>Cryobacterium</taxon>
    </lineage>
</organism>
<evidence type="ECO:0000256" key="1">
    <source>
        <dbReference type="ARBA" id="ARBA00023235"/>
    </source>
</evidence>